<evidence type="ECO:0000313" key="2">
    <source>
        <dbReference type="Proteomes" id="UP000004207"/>
    </source>
</evidence>
<accession>F5S8F9</accession>
<dbReference type="EMBL" id="AFHS01000048">
    <property type="protein sequence ID" value="EGK08200.1"/>
    <property type="molecule type" value="Genomic_DNA"/>
</dbReference>
<gene>
    <name evidence="1" type="ORF">HMPREF0476_1492</name>
</gene>
<keyword evidence="2" id="KW-1185">Reference proteome</keyword>
<sequence length="51" mass="6101">MALRRHTHVPAHSPIYRVKKFPSCVKLVYDLDSFKPFITVCKRQTRRKPFT</sequence>
<proteinExistence type="predicted"/>
<protein>
    <submittedName>
        <fullName evidence="1">Uncharacterized protein</fullName>
    </submittedName>
</protein>
<dbReference type="HOGENOM" id="CLU_3099778_0_0_4"/>
<dbReference type="AlphaFoldDB" id="F5S8F9"/>
<evidence type="ECO:0000313" key="1">
    <source>
        <dbReference type="EMBL" id="EGK08200.1"/>
    </source>
</evidence>
<name>F5S8F9_KINKI</name>
<comment type="caution">
    <text evidence="1">The sequence shown here is derived from an EMBL/GenBank/DDBJ whole genome shotgun (WGS) entry which is preliminary data.</text>
</comment>
<reference evidence="1 2" key="1">
    <citation type="submission" date="2011-04" db="EMBL/GenBank/DDBJ databases">
        <authorList>
            <person name="Muzny D."/>
            <person name="Qin X."/>
            <person name="Deng J."/>
            <person name="Jiang H."/>
            <person name="Liu Y."/>
            <person name="Qu J."/>
            <person name="Song X.-Z."/>
            <person name="Zhang L."/>
            <person name="Thornton R."/>
            <person name="Coyle M."/>
            <person name="Francisco L."/>
            <person name="Jackson L."/>
            <person name="Javaid M."/>
            <person name="Korchina V."/>
            <person name="Kovar C."/>
            <person name="Mata R."/>
            <person name="Mathew T."/>
            <person name="Ngo R."/>
            <person name="Nguyen L."/>
            <person name="Nguyen N."/>
            <person name="Okwuonu G."/>
            <person name="Ongeri F."/>
            <person name="Pham C."/>
            <person name="Simmons D."/>
            <person name="Wilczek-Boney K."/>
            <person name="Hale W."/>
            <person name="Jakkamsetti A."/>
            <person name="Pham P."/>
            <person name="Ruth R."/>
            <person name="San Lucas F."/>
            <person name="Warren J."/>
            <person name="Zhang J."/>
            <person name="Zhao Z."/>
            <person name="Zhou C."/>
            <person name="Zhu D."/>
            <person name="Lee S."/>
            <person name="Bess C."/>
            <person name="Blankenburg K."/>
            <person name="Forbes L."/>
            <person name="Fu Q."/>
            <person name="Gubbala S."/>
            <person name="Hirani K."/>
            <person name="Jayaseelan J.C."/>
            <person name="Lara F."/>
            <person name="Munidasa M."/>
            <person name="Palculict T."/>
            <person name="Patil S."/>
            <person name="Pu L.-L."/>
            <person name="Saada N."/>
            <person name="Tang L."/>
            <person name="Weissenberger G."/>
            <person name="Zhu Y."/>
            <person name="Hemphill L."/>
            <person name="Shang Y."/>
            <person name="Youmans B."/>
            <person name="Ayvaz T."/>
            <person name="Ross M."/>
            <person name="Santibanez J."/>
            <person name="Aqrawi P."/>
            <person name="Gross S."/>
            <person name="Joshi V."/>
            <person name="Fowler G."/>
            <person name="Nazareth L."/>
            <person name="Reid J."/>
            <person name="Worley K."/>
            <person name="Petrosino J."/>
            <person name="Highlander S."/>
            <person name="Gibbs R."/>
        </authorList>
    </citation>
    <scope>NUCLEOTIDE SEQUENCE [LARGE SCALE GENOMIC DNA]</scope>
    <source>
        <strain evidence="1 2">ATCC 23330</strain>
    </source>
</reference>
<organism evidence="1 2">
    <name type="scientific">Kingella kingae ATCC 23330</name>
    <dbReference type="NCBI Taxonomy" id="887327"/>
    <lineage>
        <taxon>Bacteria</taxon>
        <taxon>Pseudomonadati</taxon>
        <taxon>Pseudomonadota</taxon>
        <taxon>Betaproteobacteria</taxon>
        <taxon>Neisseriales</taxon>
        <taxon>Neisseriaceae</taxon>
        <taxon>Kingella</taxon>
    </lineage>
</organism>
<dbReference type="Proteomes" id="UP000004207">
    <property type="component" value="Unassembled WGS sequence"/>
</dbReference>